<protein>
    <submittedName>
        <fullName evidence="2">Uncharacterized protein</fullName>
    </submittedName>
</protein>
<evidence type="ECO:0000256" key="1">
    <source>
        <dbReference type="SAM" id="Phobius"/>
    </source>
</evidence>
<feature type="transmembrane region" description="Helical" evidence="1">
    <location>
        <begin position="24"/>
        <end position="45"/>
    </location>
</feature>
<organism evidence="2">
    <name type="scientific">Anguilla anguilla</name>
    <name type="common">European freshwater eel</name>
    <name type="synonym">Muraena anguilla</name>
    <dbReference type="NCBI Taxonomy" id="7936"/>
    <lineage>
        <taxon>Eukaryota</taxon>
        <taxon>Metazoa</taxon>
        <taxon>Chordata</taxon>
        <taxon>Craniata</taxon>
        <taxon>Vertebrata</taxon>
        <taxon>Euteleostomi</taxon>
        <taxon>Actinopterygii</taxon>
        <taxon>Neopterygii</taxon>
        <taxon>Teleostei</taxon>
        <taxon>Anguilliformes</taxon>
        <taxon>Anguillidae</taxon>
        <taxon>Anguilla</taxon>
    </lineage>
</organism>
<dbReference type="AlphaFoldDB" id="A0A0E9WDS2"/>
<evidence type="ECO:0000313" key="2">
    <source>
        <dbReference type="EMBL" id="JAH87638.1"/>
    </source>
</evidence>
<proteinExistence type="predicted"/>
<keyword evidence="1" id="KW-0812">Transmembrane</keyword>
<keyword evidence="1" id="KW-1133">Transmembrane helix</keyword>
<reference evidence="2" key="2">
    <citation type="journal article" date="2015" name="Fish Shellfish Immunol.">
        <title>Early steps in the European eel (Anguilla anguilla)-Vibrio vulnificus interaction in the gills: Role of the RtxA13 toxin.</title>
        <authorList>
            <person name="Callol A."/>
            <person name="Pajuelo D."/>
            <person name="Ebbesson L."/>
            <person name="Teles M."/>
            <person name="MacKenzie S."/>
            <person name="Amaro C."/>
        </authorList>
    </citation>
    <scope>NUCLEOTIDE SEQUENCE</scope>
</reference>
<reference evidence="2" key="1">
    <citation type="submission" date="2014-11" db="EMBL/GenBank/DDBJ databases">
        <authorList>
            <person name="Amaro Gonzalez C."/>
        </authorList>
    </citation>
    <scope>NUCLEOTIDE SEQUENCE</scope>
</reference>
<name>A0A0E9WDS2_ANGAN</name>
<sequence>MWCHLKNNGSNKDTCSANAQCNPWLLILSSVLLLWSLYLVETVFIKFNTFHTLS</sequence>
<keyword evidence="1" id="KW-0472">Membrane</keyword>
<dbReference type="EMBL" id="GBXM01020939">
    <property type="protein sequence ID" value="JAH87638.1"/>
    <property type="molecule type" value="Transcribed_RNA"/>
</dbReference>
<accession>A0A0E9WDS2</accession>